<organism evidence="2 3">
    <name type="scientific">Ditylenchus destructor</name>
    <dbReference type="NCBI Taxonomy" id="166010"/>
    <lineage>
        <taxon>Eukaryota</taxon>
        <taxon>Metazoa</taxon>
        <taxon>Ecdysozoa</taxon>
        <taxon>Nematoda</taxon>
        <taxon>Chromadorea</taxon>
        <taxon>Rhabditida</taxon>
        <taxon>Tylenchina</taxon>
        <taxon>Tylenchomorpha</taxon>
        <taxon>Sphaerularioidea</taxon>
        <taxon>Anguinidae</taxon>
        <taxon>Anguininae</taxon>
        <taxon>Ditylenchus</taxon>
    </lineage>
</organism>
<reference evidence="2" key="1">
    <citation type="submission" date="2022-01" db="EMBL/GenBank/DDBJ databases">
        <title>Genome Sequence Resource for Two Populations of Ditylenchus destructor, the Migratory Endoparasitic Phytonematode.</title>
        <authorList>
            <person name="Zhang H."/>
            <person name="Lin R."/>
            <person name="Xie B."/>
        </authorList>
    </citation>
    <scope>NUCLEOTIDE SEQUENCE</scope>
    <source>
        <strain evidence="2">BazhouSP</strain>
    </source>
</reference>
<evidence type="ECO:0000313" key="2">
    <source>
        <dbReference type="EMBL" id="KAI1711677.1"/>
    </source>
</evidence>
<evidence type="ECO:0000256" key="1">
    <source>
        <dbReference type="SAM" id="Phobius"/>
    </source>
</evidence>
<feature type="transmembrane region" description="Helical" evidence="1">
    <location>
        <begin position="51"/>
        <end position="71"/>
    </location>
</feature>
<proteinExistence type="predicted"/>
<keyword evidence="1" id="KW-0472">Membrane</keyword>
<name>A0AAD4N3J5_9BILA</name>
<sequence length="376" mass="41842">MSTADRCVVYGSFVGLSGGSRRSDLQTTHTLHTYSSSSNTMKKLVEYTHHLASGYIMTFIVTIFAFVSIVFTQELTTLELPTTTRSATPGPAACNSTHLCFKEDKMHACCRPLISVFKDNKYEDKDTITKVQERCRIGKAPICPPFGDITQTTPTDCTHGYGRYRQVKSRKCNILALGHGAPPRRAATALRCGAPPRRSATVLRHSAPPRRSATVLRHSALPWRSATALRQSVPPRRTIIPRRRRVAPLELVIYFGFVAYNWTICAEKAVINQCGDLGRDIAMQVVLKQEFAEDELGYFSKLFKVFSGKMFESADPECLTLLNYVAQHATIQHPKIEKSEPTDEPTEETSGYVTMSTAAKIKSPIGFVITVLILIY</sequence>
<dbReference type="EMBL" id="JAKKPZ010000021">
    <property type="protein sequence ID" value="KAI1711677.1"/>
    <property type="molecule type" value="Genomic_DNA"/>
</dbReference>
<keyword evidence="3" id="KW-1185">Reference proteome</keyword>
<protein>
    <submittedName>
        <fullName evidence="2">Uncharacterized protein</fullName>
    </submittedName>
</protein>
<gene>
    <name evidence="2" type="ORF">DdX_10139</name>
</gene>
<dbReference type="Proteomes" id="UP001201812">
    <property type="component" value="Unassembled WGS sequence"/>
</dbReference>
<accession>A0AAD4N3J5</accession>
<comment type="caution">
    <text evidence="2">The sequence shown here is derived from an EMBL/GenBank/DDBJ whole genome shotgun (WGS) entry which is preliminary data.</text>
</comment>
<keyword evidence="1" id="KW-1133">Transmembrane helix</keyword>
<evidence type="ECO:0000313" key="3">
    <source>
        <dbReference type="Proteomes" id="UP001201812"/>
    </source>
</evidence>
<keyword evidence="1" id="KW-0812">Transmembrane</keyword>
<dbReference type="AlphaFoldDB" id="A0AAD4N3J5"/>